<protein>
    <submittedName>
        <fullName evidence="3">Type I pullulanase</fullName>
    </submittedName>
</protein>
<dbReference type="SUPFAM" id="SSF81296">
    <property type="entry name" value="E set domains"/>
    <property type="match status" value="1"/>
</dbReference>
<dbReference type="SMART" id="SM00642">
    <property type="entry name" value="Aamy"/>
    <property type="match status" value="1"/>
</dbReference>
<dbReference type="RefSeq" id="WP_095372210.1">
    <property type="nucleotide sequence ID" value="NZ_CP022983.1"/>
</dbReference>
<dbReference type="Gene3D" id="2.60.40.2320">
    <property type="match status" value="1"/>
</dbReference>
<evidence type="ECO:0000259" key="2">
    <source>
        <dbReference type="SMART" id="SM00642"/>
    </source>
</evidence>
<dbReference type="Gene3D" id="3.20.20.80">
    <property type="entry name" value="Glycosidases"/>
    <property type="match status" value="1"/>
</dbReference>
<dbReference type="AlphaFoldDB" id="A0A248TKM1"/>
<dbReference type="InterPro" id="IPR004193">
    <property type="entry name" value="Glyco_hydro_13_N"/>
</dbReference>
<dbReference type="GO" id="GO:0005975">
    <property type="term" value="P:carbohydrate metabolic process"/>
    <property type="evidence" value="ECO:0007669"/>
    <property type="project" value="InterPro"/>
</dbReference>
<dbReference type="InterPro" id="IPR011840">
    <property type="entry name" value="PulA_typeI"/>
</dbReference>
<feature type="domain" description="Glycosyl hydrolase family 13 catalytic" evidence="2">
    <location>
        <begin position="226"/>
        <end position="610"/>
    </location>
</feature>
<dbReference type="Gene3D" id="2.60.40.1180">
    <property type="entry name" value="Golgi alpha-mannosidase II"/>
    <property type="match status" value="1"/>
</dbReference>
<dbReference type="Pfam" id="PF21653">
    <property type="entry name" value="pulA_all-beta"/>
    <property type="match status" value="1"/>
</dbReference>
<dbReference type="Proteomes" id="UP000215137">
    <property type="component" value="Chromosome"/>
</dbReference>
<accession>A0A248TKM1</accession>
<dbReference type="InterPro" id="IPR049117">
    <property type="entry name" value="pulA_all-beta"/>
</dbReference>
<evidence type="ECO:0000313" key="3">
    <source>
        <dbReference type="EMBL" id="ASV68640.1"/>
    </source>
</evidence>
<dbReference type="Pfam" id="PF02922">
    <property type="entry name" value="CBM_48"/>
    <property type="match status" value="1"/>
</dbReference>
<evidence type="ECO:0000256" key="1">
    <source>
        <dbReference type="ARBA" id="ARBA00008061"/>
    </source>
</evidence>
<dbReference type="Pfam" id="PF17999">
    <property type="entry name" value="PulA_N1"/>
    <property type="match status" value="1"/>
</dbReference>
<dbReference type="InterPro" id="IPR040697">
    <property type="entry name" value="PulA_N1"/>
</dbReference>
<dbReference type="SUPFAM" id="SSF51011">
    <property type="entry name" value="Glycosyl hydrolase domain"/>
    <property type="match status" value="1"/>
</dbReference>
<dbReference type="InterPro" id="IPR013780">
    <property type="entry name" value="Glyco_hydro_b"/>
</dbReference>
<comment type="similarity">
    <text evidence="1">Belongs to the glycosyl hydrolase 13 family.</text>
</comment>
<dbReference type="InterPro" id="IPR014756">
    <property type="entry name" value="Ig_E-set"/>
</dbReference>
<keyword evidence="4" id="KW-1185">Reference proteome</keyword>
<proteinExistence type="inferred from homology"/>
<dbReference type="GO" id="GO:0004553">
    <property type="term" value="F:hydrolase activity, hydrolyzing O-glycosyl compounds"/>
    <property type="evidence" value="ECO:0007669"/>
    <property type="project" value="InterPro"/>
</dbReference>
<dbReference type="CDD" id="cd02860">
    <property type="entry name" value="E_set_Pullulanase"/>
    <property type="match status" value="1"/>
</dbReference>
<dbReference type="OrthoDB" id="9761875at2"/>
<dbReference type="InterPro" id="IPR006047">
    <property type="entry name" value="GH13_cat_dom"/>
</dbReference>
<organism evidence="3 4">
    <name type="scientific">Cytobacillus kochii</name>
    <dbReference type="NCBI Taxonomy" id="859143"/>
    <lineage>
        <taxon>Bacteria</taxon>
        <taxon>Bacillati</taxon>
        <taxon>Bacillota</taxon>
        <taxon>Bacilli</taxon>
        <taxon>Bacillales</taxon>
        <taxon>Bacillaceae</taxon>
        <taxon>Cytobacillus</taxon>
    </lineage>
</organism>
<dbReference type="EMBL" id="CP022983">
    <property type="protein sequence ID" value="ASV68640.1"/>
    <property type="molecule type" value="Genomic_DNA"/>
</dbReference>
<name>A0A248TKM1_9BACI</name>
<dbReference type="InterPro" id="IPR017853">
    <property type="entry name" value="GH"/>
</dbReference>
<dbReference type="Gene3D" id="2.60.40.10">
    <property type="entry name" value="Immunoglobulins"/>
    <property type="match status" value="1"/>
</dbReference>
<dbReference type="NCBIfam" id="TIGR02104">
    <property type="entry name" value="pulA_typeI"/>
    <property type="match status" value="1"/>
</dbReference>
<dbReference type="PANTHER" id="PTHR43002">
    <property type="entry name" value="GLYCOGEN DEBRANCHING ENZYME"/>
    <property type="match status" value="1"/>
</dbReference>
<dbReference type="CDD" id="cd11341">
    <property type="entry name" value="AmyAc_Pullulanase_LD-like"/>
    <property type="match status" value="1"/>
</dbReference>
<dbReference type="SUPFAM" id="SSF51445">
    <property type="entry name" value="(Trans)glycosidases"/>
    <property type="match status" value="1"/>
</dbReference>
<dbReference type="InterPro" id="IPR013783">
    <property type="entry name" value="Ig-like_fold"/>
</dbReference>
<evidence type="ECO:0000313" key="4">
    <source>
        <dbReference type="Proteomes" id="UP000215137"/>
    </source>
</evidence>
<dbReference type="KEGG" id="bko:CKF48_15920"/>
<gene>
    <name evidence="3" type="primary">pulA</name>
    <name evidence="3" type="ORF">CKF48_15920</name>
</gene>
<reference evidence="3 4" key="1">
    <citation type="submission" date="2017-08" db="EMBL/GenBank/DDBJ databases">
        <title>Complete Genome Sequence of Bacillus kochii Oregon-R-modENCODE STRAIN BDGP4, isolated from Drosophila melanogaster gut.</title>
        <authorList>
            <person name="Wan K.H."/>
            <person name="Yu C."/>
            <person name="Park S."/>
            <person name="Hammonds A.S."/>
            <person name="Booth B.W."/>
            <person name="Celniker S.E."/>
        </authorList>
    </citation>
    <scope>NUCLEOTIDE SEQUENCE [LARGE SCALE GENOMIC DNA]</scope>
    <source>
        <strain evidence="3 4">BDGP4</strain>
    </source>
</reference>
<sequence length="708" mass="81673">MNDSKKAFYAYLDRLDLVTLLLPYDYHQGHSKYFTYIHRDESYELVIEGIEEINDFRKYYCSFPHPFPFGAICYIESEHGDVIEVDIGSVTRTPEFDELFKYEGPLGYEYQPHATTFKVWAPTATALRLELHHGNDSEMIELSRKQKGVWQVTVSMDVHEWCYCYHICVNGVWREAVDPYVKAITPNGQLGVIIDENRYKHPKTARPSFSMMTDAIIYETHIRDLTIHPNSGVRHKGLYKGIAEENTTNVKGDSTALNYMKELGITHIEFLPLNHFAGVDETRPDDCYNWGYNPLHFNVPQGSYASNPATPYTRINELIGLIDVIHQKGIRVILDVVYNHVYERETSSFEKIVPGYYFRHDLNGTPSNGTGVGNDIASERHMVRKFIVDSITYWTNTFKVDGFRFDLMGILDVTTMKLIRKTLDGIDSTILVIGEGWDLNTPLAKEEKANIHNQDRLGAIAQFNDQFRDGIKGNTFNLYDCGYALGNHYYYQTAKTVLKGSIGQQGIFNEPFQTVNYVEVHDNHTLWDKIHICFPEDTDESKRLRHRLSTAMVLLAQGIPFLHSGQEFFRTKNGEGNSYRSPDCVNQLDWMARSKYKENVEYVKGLIAFRKRYAILRLSSTKQINEAVSFLDIEKPLLAYLLSHHKFNEDVLCYFNPTEKEYEISLPYGQWKLYVTQNQASPHSLGNYSNITLPPFSCYCFVQEKVTC</sequence>